<gene>
    <name evidence="1" type="ORF">FNW02_33295</name>
</gene>
<protein>
    <submittedName>
        <fullName evidence="1">CopG family transcriptional regulator</fullName>
    </submittedName>
</protein>
<keyword evidence="2" id="KW-1185">Reference proteome</keyword>
<sequence length="54" mass="6166">MSKKWVAKRITVNLALEEKRKLENYCAMTGRTATDVVRELLRSLQVESEASVRG</sequence>
<dbReference type="GO" id="GO:0006355">
    <property type="term" value="P:regulation of DNA-templated transcription"/>
    <property type="evidence" value="ECO:0007669"/>
    <property type="project" value="InterPro"/>
</dbReference>
<dbReference type="InterPro" id="IPR013321">
    <property type="entry name" value="Arc_rbn_hlx_hlx"/>
</dbReference>
<organism evidence="1 2">
    <name type="scientific">Komarekiella delphini-convector SJRDD-AB1</name>
    <dbReference type="NCBI Taxonomy" id="2593771"/>
    <lineage>
        <taxon>Bacteria</taxon>
        <taxon>Bacillati</taxon>
        <taxon>Cyanobacteriota</taxon>
        <taxon>Cyanophyceae</taxon>
        <taxon>Nostocales</taxon>
        <taxon>Nostocaceae</taxon>
        <taxon>Komarekiella</taxon>
        <taxon>Komarekiella delphini-convector</taxon>
    </lineage>
</organism>
<evidence type="ECO:0000313" key="1">
    <source>
        <dbReference type="EMBL" id="MBD6620524.1"/>
    </source>
</evidence>
<evidence type="ECO:0000313" key="2">
    <source>
        <dbReference type="Proteomes" id="UP001165986"/>
    </source>
</evidence>
<dbReference type="SUPFAM" id="SSF47598">
    <property type="entry name" value="Ribbon-helix-helix"/>
    <property type="match status" value="1"/>
</dbReference>
<dbReference type="InterPro" id="IPR010985">
    <property type="entry name" value="Ribbon_hlx_hlx"/>
</dbReference>
<dbReference type="AlphaFoldDB" id="A0AA40T404"/>
<dbReference type="EMBL" id="VJXY01000069">
    <property type="protein sequence ID" value="MBD6620524.1"/>
    <property type="molecule type" value="Genomic_DNA"/>
</dbReference>
<proteinExistence type="predicted"/>
<dbReference type="Gene3D" id="1.10.1220.10">
    <property type="entry name" value="Met repressor-like"/>
    <property type="match status" value="1"/>
</dbReference>
<accession>A0AA40T404</accession>
<reference evidence="1" key="1">
    <citation type="submission" date="2019-07" db="EMBL/GenBank/DDBJ databases">
        <title>Toxilogical consequences of a new and cryptic species of cyanobacteria (Komarekiella delphini-convector) recovered from the epidermis of a bottlenose dolphin and 1500 ft. in the air.</title>
        <authorList>
            <person name="Brown A.O."/>
            <person name="Dvorak P."/>
            <person name="Villanueva C.D."/>
            <person name="Foss A.J."/>
            <person name="Garvey A.D."/>
            <person name="Gibson Q.A."/>
            <person name="Johansen J.R."/>
            <person name="Casamatta D.A."/>
        </authorList>
    </citation>
    <scope>NUCLEOTIDE SEQUENCE</scope>
    <source>
        <strain evidence="1">SJRDD-AB1</strain>
    </source>
</reference>
<dbReference type="Proteomes" id="UP001165986">
    <property type="component" value="Unassembled WGS sequence"/>
</dbReference>
<name>A0AA40T404_9NOST</name>
<dbReference type="RefSeq" id="WP_191761837.1">
    <property type="nucleotide sequence ID" value="NZ_VJXY01000069.1"/>
</dbReference>
<comment type="caution">
    <text evidence="1">The sequence shown here is derived from an EMBL/GenBank/DDBJ whole genome shotgun (WGS) entry which is preliminary data.</text>
</comment>